<dbReference type="SUPFAM" id="SSF56672">
    <property type="entry name" value="DNA/RNA polymerases"/>
    <property type="match status" value="1"/>
</dbReference>
<dbReference type="InterPro" id="IPR005135">
    <property type="entry name" value="Endo/exonuclease/phosphatase"/>
</dbReference>
<protein>
    <recommendedName>
        <fullName evidence="1">Reverse transcriptase domain-containing protein</fullName>
    </recommendedName>
</protein>
<dbReference type="SUPFAM" id="SSF56219">
    <property type="entry name" value="DNase I-like"/>
    <property type="match status" value="1"/>
</dbReference>
<accession>A0A803T1X4</accession>
<dbReference type="PANTHER" id="PTHR31635">
    <property type="entry name" value="REVERSE TRANSCRIPTASE DOMAIN-CONTAINING PROTEIN-RELATED"/>
    <property type="match status" value="1"/>
</dbReference>
<proteinExistence type="predicted"/>
<dbReference type="GO" id="GO:0003824">
    <property type="term" value="F:catalytic activity"/>
    <property type="evidence" value="ECO:0007669"/>
    <property type="project" value="InterPro"/>
</dbReference>
<dbReference type="CDD" id="cd09076">
    <property type="entry name" value="L1-EN"/>
    <property type="match status" value="1"/>
</dbReference>
<evidence type="ECO:0000259" key="1">
    <source>
        <dbReference type="PROSITE" id="PS50878"/>
    </source>
</evidence>
<keyword evidence="3" id="KW-1185">Reference proteome</keyword>
<dbReference type="GeneTree" id="ENSGT01150000286916"/>
<feature type="domain" description="Reverse transcriptase" evidence="1">
    <location>
        <begin position="497"/>
        <end position="770"/>
    </location>
</feature>
<evidence type="ECO:0000313" key="2">
    <source>
        <dbReference type="Ensembl" id="ENSACAP00000029214.1"/>
    </source>
</evidence>
<dbReference type="Pfam" id="PF03372">
    <property type="entry name" value="Exo_endo_phos"/>
    <property type="match status" value="1"/>
</dbReference>
<reference evidence="2" key="2">
    <citation type="submission" date="2025-08" db="UniProtKB">
        <authorList>
            <consortium name="Ensembl"/>
        </authorList>
    </citation>
    <scope>IDENTIFICATION</scope>
</reference>
<reference evidence="2 3" key="1">
    <citation type="submission" date="2009-12" db="EMBL/GenBank/DDBJ databases">
        <title>The Genome Sequence of Anolis carolinensis (Green Anole Lizard).</title>
        <authorList>
            <consortium name="The Genome Sequencing Platform"/>
            <person name="Di Palma F."/>
            <person name="Alfoldi J."/>
            <person name="Heiman D."/>
            <person name="Young S."/>
            <person name="Grabherr M."/>
            <person name="Johnson J."/>
            <person name="Lander E.S."/>
            <person name="Lindblad-Toh K."/>
        </authorList>
    </citation>
    <scope>NUCLEOTIDE SEQUENCE [LARGE SCALE GENOMIC DNA]</scope>
    <source>
        <strain evidence="2 3">JBL SC #1</strain>
    </source>
</reference>
<dbReference type="Proteomes" id="UP000001646">
    <property type="component" value="Chromosome 4"/>
</dbReference>
<reference evidence="2" key="3">
    <citation type="submission" date="2025-09" db="UniProtKB">
        <authorList>
            <consortium name="Ensembl"/>
        </authorList>
    </citation>
    <scope>IDENTIFICATION</scope>
</reference>
<dbReference type="InterPro" id="IPR036691">
    <property type="entry name" value="Endo/exonu/phosph_ase_sf"/>
</dbReference>
<dbReference type="Pfam" id="PF00078">
    <property type="entry name" value="RVT_1"/>
    <property type="match status" value="1"/>
</dbReference>
<dbReference type="PANTHER" id="PTHR31635:SF196">
    <property type="entry name" value="REVERSE TRANSCRIPTASE DOMAIN-CONTAINING PROTEIN-RELATED"/>
    <property type="match status" value="1"/>
</dbReference>
<dbReference type="Gene3D" id="3.60.10.10">
    <property type="entry name" value="Endonuclease/exonuclease/phosphatase"/>
    <property type="match status" value="1"/>
</dbReference>
<name>A0A803T1X4_ANOCA</name>
<dbReference type="InterPro" id="IPR000477">
    <property type="entry name" value="RT_dom"/>
</dbReference>
<evidence type="ECO:0000313" key="3">
    <source>
        <dbReference type="Proteomes" id="UP000001646"/>
    </source>
</evidence>
<dbReference type="InParanoid" id="A0A803T1X4"/>
<organism evidence="2 3">
    <name type="scientific">Anolis carolinensis</name>
    <name type="common">Green anole</name>
    <name type="synonym">American chameleon</name>
    <dbReference type="NCBI Taxonomy" id="28377"/>
    <lineage>
        <taxon>Eukaryota</taxon>
        <taxon>Metazoa</taxon>
        <taxon>Chordata</taxon>
        <taxon>Craniata</taxon>
        <taxon>Vertebrata</taxon>
        <taxon>Euteleostomi</taxon>
        <taxon>Lepidosauria</taxon>
        <taxon>Squamata</taxon>
        <taxon>Bifurcata</taxon>
        <taxon>Unidentata</taxon>
        <taxon>Episquamata</taxon>
        <taxon>Toxicofera</taxon>
        <taxon>Iguania</taxon>
        <taxon>Dactyloidae</taxon>
        <taxon>Anolis</taxon>
    </lineage>
</organism>
<dbReference type="AlphaFoldDB" id="A0A803T1X4"/>
<dbReference type="CDD" id="cd01650">
    <property type="entry name" value="RT_nLTR_like"/>
    <property type="match status" value="1"/>
</dbReference>
<dbReference type="Ensembl" id="ENSACAT00000041547.1">
    <property type="protein sequence ID" value="ENSACAP00000029214.1"/>
    <property type="gene ID" value="ENSACAG00000045290.1"/>
</dbReference>
<dbReference type="PROSITE" id="PS50878">
    <property type="entry name" value="RT_POL"/>
    <property type="match status" value="1"/>
</dbReference>
<sequence>MNKQQLKCISLNVNGVNSPNKRKKVFNKLRCGNYEVIALQETHIAQRHIAHLTNKRLGKEFLSSFEKKKRGVVLYIKEDIHAELSFKDQEGRVVAVQITIGNKKILICNIYAPNGPKSKFAEKIKEKLDKEEFDKLIMLGDFNGVLNSQLDKSKKLKRAPKGKISTLPKNFLDLKEEFELIDAWRERYPNKKDYTFYSDRHQSWSRIDMVWVTNNLLTYISEIYIQPREYSDHCAVEMILNHKSYHPKWRLNENLLKKEEDAKKYKTIFKEYLKINNTEGMNINTVWDASKAVMRGHLIQSNARMAKAKKKNLMDIKRRIADKERDLKKNPEDKKLDKELKKLNQEKYHLELDEQAKQLKFIKQNHFENANKPGKWLSKQVRKKKQSQKIVRLMKGDRVINTDKEILDEIKSYFEKLYTKDPISKEEIANYIGKFKLPKISELQRENLNKEITEEEIIAAINNMDPNKAPGPDGYTAGYYKVLKQEFIPLLKNVMNGILRNQGVPDSWKTGEIIVIHKDQTENYIRNYRPITLLNTDYKIFTNILATRLKFFLNDWIGEEQSGFLPKRNLKNNIRTVIDAIEYFETNHQKEAAFLAIDAEKAFDNLNWDFFKLLMQELDLGYQFMNAINTIYDKQYAKIQINGLMSDVFEIGKGTRQGCPLSPLIFILSLELLLKGIREDSSLKGLKVAKQEFKVRAFADDLIGIIENPCKNLEIWLQKIEEFGKLAGFRLNKKKTMILTKNVTKKNQELLTKKTGISCVTKIKYLGIWITSKNSQLLTNNYTNVWKEIRKNLATWKFLNLSLLGRMSLVKMNILPRLLFLFQNIPIIRNIKSFKEWNKDLMKFVWKGKKPRIKYTVLIDKKKQRRIWVSGFKTVPRCLCPRLDQTMDES</sequence>
<dbReference type="InterPro" id="IPR043502">
    <property type="entry name" value="DNA/RNA_pol_sf"/>
</dbReference>